<dbReference type="AlphaFoldDB" id="A0A2T0U3L4"/>
<dbReference type="EMBL" id="PVTI01000033">
    <property type="protein sequence ID" value="PRY52491.1"/>
    <property type="molecule type" value="Genomic_DNA"/>
</dbReference>
<organism evidence="2 3">
    <name type="scientific">Knoellia remsis</name>
    <dbReference type="NCBI Taxonomy" id="407159"/>
    <lineage>
        <taxon>Bacteria</taxon>
        <taxon>Bacillati</taxon>
        <taxon>Actinomycetota</taxon>
        <taxon>Actinomycetes</taxon>
        <taxon>Micrococcales</taxon>
        <taxon>Intrasporangiaceae</taxon>
        <taxon>Knoellia</taxon>
    </lineage>
</organism>
<feature type="chain" id="PRO_5038458929" evidence="1">
    <location>
        <begin position="25"/>
        <end position="114"/>
    </location>
</feature>
<evidence type="ECO:0000313" key="3">
    <source>
        <dbReference type="Proteomes" id="UP000237822"/>
    </source>
</evidence>
<name>A0A2T0U3L4_9MICO</name>
<comment type="caution">
    <text evidence="2">The sequence shown here is derived from an EMBL/GenBank/DDBJ whole genome shotgun (WGS) entry which is preliminary data.</text>
</comment>
<feature type="signal peptide" evidence="1">
    <location>
        <begin position="1"/>
        <end position="24"/>
    </location>
</feature>
<protein>
    <submittedName>
        <fullName evidence="2">Uncharacterized protein</fullName>
    </submittedName>
</protein>
<sequence>MKLQRFVAAIAGAGVLAVSGAALASAESSSTPTDVYAVAAEAPSVDGGEIEPRAVPAAFAVATVAARGFTAARAPQQVAQVARAAGWLSGLGLIGVAQVQSAQQLALEKTYFDR</sequence>
<accession>A0A2T0U3L4</accession>
<reference evidence="2 3" key="1">
    <citation type="submission" date="2018-03" db="EMBL/GenBank/DDBJ databases">
        <title>Genomic Encyclopedia of Archaeal and Bacterial Type Strains, Phase II (KMG-II): from individual species to whole genera.</title>
        <authorList>
            <person name="Goeker M."/>
        </authorList>
    </citation>
    <scope>NUCLEOTIDE SEQUENCE [LARGE SCALE GENOMIC DNA]</scope>
    <source>
        <strain evidence="2 3">ATCC BAA-1496</strain>
    </source>
</reference>
<proteinExistence type="predicted"/>
<keyword evidence="1" id="KW-0732">Signal</keyword>
<evidence type="ECO:0000256" key="1">
    <source>
        <dbReference type="SAM" id="SignalP"/>
    </source>
</evidence>
<dbReference type="Proteomes" id="UP000237822">
    <property type="component" value="Unassembled WGS sequence"/>
</dbReference>
<dbReference type="RefSeq" id="WP_146133005.1">
    <property type="nucleotide sequence ID" value="NZ_PVTI01000033.1"/>
</dbReference>
<keyword evidence="3" id="KW-1185">Reference proteome</keyword>
<gene>
    <name evidence="2" type="ORF">BCF74_13320</name>
</gene>
<evidence type="ECO:0000313" key="2">
    <source>
        <dbReference type="EMBL" id="PRY52491.1"/>
    </source>
</evidence>